<dbReference type="Gene3D" id="3.40.50.1100">
    <property type="match status" value="2"/>
</dbReference>
<gene>
    <name evidence="7" type="ORF">ACFOOQ_10660</name>
</gene>
<proteinExistence type="inferred from homology"/>
<keyword evidence="8" id="KW-1185">Reference proteome</keyword>
<accession>A0ABV7VEY3</accession>
<sequence>MPLNLQDRFPRVSLGFFPSPIQPLKRLSTELGVSVWAKRDDVSSGLAFGGNKVRKLEWLAADALKQGCDTLVSIGNIQSNHTRQVAAVAAVLGMRCRLVQEEWTKWEDPVYDKVGNILLSRLMGAETLLEGEGYSTAVKATWENALEQVRRDGGKPYAIPAGASDHPLGGLGYAHFADEVEQQEGEMGVFFDTVITATCTGSTQAGMVVGFKPQARKRRLIGIDTACDEDMTRRAVTKIAKATAEMIGLNTPIDDEDIIIDPRFAGPDYGLPDEQTIAAIRKSARLEAMLTDPVYEGKSMAGLIAMAQSGEIPKGANVLYVHLGGAPALNAYHNAFN</sequence>
<keyword evidence="5" id="KW-0663">Pyridoxal phosphate</keyword>
<dbReference type="Pfam" id="PF00291">
    <property type="entry name" value="PALP"/>
    <property type="match status" value="1"/>
</dbReference>
<dbReference type="InterPro" id="IPR027278">
    <property type="entry name" value="ACCD_DCysDesulf"/>
</dbReference>
<evidence type="ECO:0000256" key="2">
    <source>
        <dbReference type="ARBA" id="ARBA00001933"/>
    </source>
</evidence>
<dbReference type="PANTHER" id="PTHR43780">
    <property type="entry name" value="1-AMINOCYCLOPROPANE-1-CARBOXYLATE DEAMINASE-RELATED"/>
    <property type="match status" value="1"/>
</dbReference>
<dbReference type="PIRSF" id="PIRSF006278">
    <property type="entry name" value="ACCD_DCysDesulf"/>
    <property type="match status" value="1"/>
</dbReference>
<keyword evidence="4 7" id="KW-0378">Hydrolase</keyword>
<dbReference type="EC" id="3.5.99.7" evidence="7"/>
<dbReference type="PANTHER" id="PTHR43780:SF2">
    <property type="entry name" value="1-AMINOCYCLOPROPANE-1-CARBOXYLATE DEAMINASE-RELATED"/>
    <property type="match status" value="1"/>
</dbReference>
<evidence type="ECO:0000313" key="7">
    <source>
        <dbReference type="EMBL" id="MFC3676005.1"/>
    </source>
</evidence>
<dbReference type="EMBL" id="JBHRYJ010000002">
    <property type="protein sequence ID" value="MFC3676005.1"/>
    <property type="molecule type" value="Genomic_DNA"/>
</dbReference>
<dbReference type="CDD" id="cd06449">
    <property type="entry name" value="ACCD"/>
    <property type="match status" value="1"/>
</dbReference>
<feature type="domain" description="Tryptophan synthase beta chain-like PALP" evidence="6">
    <location>
        <begin position="12"/>
        <end position="324"/>
    </location>
</feature>
<comment type="caution">
    <text evidence="7">The sequence shown here is derived from an EMBL/GenBank/DDBJ whole genome shotgun (WGS) entry which is preliminary data.</text>
</comment>
<dbReference type="Proteomes" id="UP001595711">
    <property type="component" value="Unassembled WGS sequence"/>
</dbReference>
<comment type="catalytic activity">
    <reaction evidence="1">
        <text>1-aminocyclopropane-1-carboxylate + H2O = 2-oxobutanoate + NH4(+)</text>
        <dbReference type="Rhea" id="RHEA:16933"/>
        <dbReference type="ChEBI" id="CHEBI:15377"/>
        <dbReference type="ChEBI" id="CHEBI:16763"/>
        <dbReference type="ChEBI" id="CHEBI:28938"/>
        <dbReference type="ChEBI" id="CHEBI:58360"/>
        <dbReference type="EC" id="3.5.99.7"/>
    </reaction>
</comment>
<evidence type="ECO:0000313" key="8">
    <source>
        <dbReference type="Proteomes" id="UP001595711"/>
    </source>
</evidence>
<dbReference type="InterPro" id="IPR001926">
    <property type="entry name" value="TrpB-like_PALP"/>
</dbReference>
<dbReference type="GO" id="GO:0008660">
    <property type="term" value="F:1-aminocyclopropane-1-carboxylate deaminase activity"/>
    <property type="evidence" value="ECO:0007669"/>
    <property type="project" value="UniProtKB-EC"/>
</dbReference>
<dbReference type="NCBIfam" id="TIGR01274">
    <property type="entry name" value="ACC_deam"/>
    <property type="match status" value="1"/>
</dbReference>
<evidence type="ECO:0000256" key="3">
    <source>
        <dbReference type="ARBA" id="ARBA00008639"/>
    </source>
</evidence>
<reference evidence="8" key="1">
    <citation type="journal article" date="2019" name="Int. J. Syst. Evol. Microbiol.">
        <title>The Global Catalogue of Microorganisms (GCM) 10K type strain sequencing project: providing services to taxonomists for standard genome sequencing and annotation.</title>
        <authorList>
            <consortium name="The Broad Institute Genomics Platform"/>
            <consortium name="The Broad Institute Genome Sequencing Center for Infectious Disease"/>
            <person name="Wu L."/>
            <person name="Ma J."/>
        </authorList>
    </citation>
    <scope>NUCLEOTIDE SEQUENCE [LARGE SCALE GENOMIC DNA]</scope>
    <source>
        <strain evidence="8">KCTC 42182</strain>
    </source>
</reference>
<evidence type="ECO:0000256" key="5">
    <source>
        <dbReference type="ARBA" id="ARBA00022898"/>
    </source>
</evidence>
<evidence type="ECO:0000256" key="1">
    <source>
        <dbReference type="ARBA" id="ARBA00001132"/>
    </source>
</evidence>
<evidence type="ECO:0000259" key="6">
    <source>
        <dbReference type="Pfam" id="PF00291"/>
    </source>
</evidence>
<dbReference type="SUPFAM" id="SSF53686">
    <property type="entry name" value="Tryptophan synthase beta subunit-like PLP-dependent enzymes"/>
    <property type="match status" value="1"/>
</dbReference>
<dbReference type="RefSeq" id="WP_379725805.1">
    <property type="nucleotide sequence ID" value="NZ_JBHRYJ010000002.1"/>
</dbReference>
<comment type="similarity">
    <text evidence="3">Belongs to the ACC deaminase/D-cysteine desulfhydrase family.</text>
</comment>
<dbReference type="InterPro" id="IPR036052">
    <property type="entry name" value="TrpB-like_PALP_sf"/>
</dbReference>
<dbReference type="InterPro" id="IPR005965">
    <property type="entry name" value="ACP_carboxylate_deaminase"/>
</dbReference>
<organism evidence="7 8">
    <name type="scientific">Ferrovibrio xuzhouensis</name>
    <dbReference type="NCBI Taxonomy" id="1576914"/>
    <lineage>
        <taxon>Bacteria</taxon>
        <taxon>Pseudomonadati</taxon>
        <taxon>Pseudomonadota</taxon>
        <taxon>Alphaproteobacteria</taxon>
        <taxon>Rhodospirillales</taxon>
        <taxon>Rhodospirillaceae</taxon>
        <taxon>Ferrovibrio</taxon>
    </lineage>
</organism>
<name>A0ABV7VEY3_9PROT</name>
<evidence type="ECO:0000256" key="4">
    <source>
        <dbReference type="ARBA" id="ARBA00022801"/>
    </source>
</evidence>
<protein>
    <submittedName>
        <fullName evidence="7">1-aminocyclopropane-1-carboxylate deaminase</fullName>
        <ecNumber evidence="7">3.5.99.7</ecNumber>
    </submittedName>
</protein>
<comment type="cofactor">
    <cofactor evidence="2">
        <name>pyridoxal 5'-phosphate</name>
        <dbReference type="ChEBI" id="CHEBI:597326"/>
    </cofactor>
</comment>